<dbReference type="GO" id="GO:0016787">
    <property type="term" value="F:hydrolase activity"/>
    <property type="evidence" value="ECO:0007669"/>
    <property type="project" value="UniProtKB-KW"/>
</dbReference>
<evidence type="ECO:0000313" key="3">
    <source>
        <dbReference type="EMBL" id="WBO24056.1"/>
    </source>
</evidence>
<dbReference type="Proteomes" id="UP001210865">
    <property type="component" value="Chromosome"/>
</dbReference>
<dbReference type="EMBL" id="CP115174">
    <property type="protein sequence ID" value="WBO24056.1"/>
    <property type="molecule type" value="Genomic_DNA"/>
</dbReference>
<protein>
    <submittedName>
        <fullName evidence="3">Cell wall hydrolase</fullName>
    </submittedName>
</protein>
<name>A0ABY7NR82_9SPHN</name>
<feature type="domain" description="Cell wall hydrolase SleB" evidence="2">
    <location>
        <begin position="129"/>
        <end position="238"/>
    </location>
</feature>
<evidence type="ECO:0000313" key="4">
    <source>
        <dbReference type="Proteomes" id="UP001210865"/>
    </source>
</evidence>
<sequence>MTPPWRFPLCSSVDQVAADMAGRGKTGRRRRPSKAQLRRRREWIGKGLIALVGVALLGIGYAVLWGWQWPSASPHRQPLTMAQAREANAAIPFVAGPLTAAPRFVFHGTPAARLQATTCLATVAIYEAGDDRDGQRAVMQVVLNRVRRPGFPKTVCGVVYQGAGLKTGCQFSFACDGSVQRRPEHAGWEEARKAAKRALAGYVFADVGTATHYHTDWIVPRWIGSLDKIAQIDTHIFYRPHIAAAPRP</sequence>
<keyword evidence="1" id="KW-0472">Membrane</keyword>
<reference evidence="3 4" key="1">
    <citation type="submission" date="2022-12" db="EMBL/GenBank/DDBJ databases">
        <title>Sphingomonas abieness sp. nov., an endophytic bacterium isolated from Abies koreana.</title>
        <authorList>
            <person name="Jiang L."/>
            <person name="Lee J."/>
        </authorList>
    </citation>
    <scope>NUCLEOTIDE SEQUENCE [LARGE SCALE GENOMIC DNA]</scope>
    <source>
        <strain evidence="4">PAMB 00755</strain>
    </source>
</reference>
<organism evidence="3 4">
    <name type="scientific">Sphingomonas abietis</name>
    <dbReference type="NCBI Taxonomy" id="3012344"/>
    <lineage>
        <taxon>Bacteria</taxon>
        <taxon>Pseudomonadati</taxon>
        <taxon>Pseudomonadota</taxon>
        <taxon>Alphaproteobacteria</taxon>
        <taxon>Sphingomonadales</taxon>
        <taxon>Sphingomonadaceae</taxon>
        <taxon>Sphingomonas</taxon>
    </lineage>
</organism>
<evidence type="ECO:0000259" key="2">
    <source>
        <dbReference type="Pfam" id="PF07486"/>
    </source>
</evidence>
<feature type="transmembrane region" description="Helical" evidence="1">
    <location>
        <begin position="48"/>
        <end position="67"/>
    </location>
</feature>
<keyword evidence="3" id="KW-0378">Hydrolase</keyword>
<dbReference type="Gene3D" id="1.10.10.2520">
    <property type="entry name" value="Cell wall hydrolase SleB, domain 1"/>
    <property type="match status" value="1"/>
</dbReference>
<proteinExistence type="predicted"/>
<keyword evidence="1" id="KW-1133">Transmembrane helix</keyword>
<evidence type="ECO:0000256" key="1">
    <source>
        <dbReference type="SAM" id="Phobius"/>
    </source>
</evidence>
<keyword evidence="4" id="KW-1185">Reference proteome</keyword>
<dbReference type="Pfam" id="PF07486">
    <property type="entry name" value="Hydrolase_2"/>
    <property type="match status" value="1"/>
</dbReference>
<keyword evidence="1" id="KW-0812">Transmembrane</keyword>
<dbReference type="RefSeq" id="WP_270078685.1">
    <property type="nucleotide sequence ID" value="NZ_CP115174.1"/>
</dbReference>
<gene>
    <name evidence="3" type="ORF">PBT88_08085</name>
</gene>
<dbReference type="InterPro" id="IPR011105">
    <property type="entry name" value="Cell_wall_hydrolase_SleB"/>
</dbReference>
<accession>A0ABY7NR82</accession>
<dbReference type="InterPro" id="IPR042047">
    <property type="entry name" value="SleB_dom1"/>
</dbReference>